<dbReference type="FunFam" id="3.40.640.10:FF:000001">
    <property type="entry name" value="Serine hydroxymethyltransferase"/>
    <property type="match status" value="1"/>
</dbReference>
<dbReference type="GO" id="GO:0035999">
    <property type="term" value="P:tetrahydrofolate interconversion"/>
    <property type="evidence" value="ECO:0007669"/>
    <property type="project" value="UniProtKB-UniRule"/>
</dbReference>
<comment type="function">
    <text evidence="11">Catalyzes the reversible interconversion of serine and glycine with tetrahydrofolate (THF) serving as the one-carbon carrier. This reaction serves as the major source of one-carbon groups required for the biosynthesis of purines, thymidylate, methionine, and other important biomolecules. Also exhibits THF-independent aldolase activity toward beta-hydroxyamino acids, producing glycine and aldehydes, via a retro-aldol mechanism. Thus, is able to catalyze the cleavage of L-allo-threonine.</text>
</comment>
<feature type="domain" description="Serine hydroxymethyltransferase-like" evidence="14">
    <location>
        <begin position="8"/>
        <end position="383"/>
    </location>
</feature>
<dbReference type="PIRSF" id="PIRSF000412">
    <property type="entry name" value="SHMT"/>
    <property type="match status" value="1"/>
</dbReference>
<comment type="pathway">
    <text evidence="12">Amino-acid biosynthesis; glycine biosynthesis; glycine from L-serine: step 1/1.</text>
</comment>
<dbReference type="Gene3D" id="3.40.640.10">
    <property type="entry name" value="Type I PLP-dependent aspartate aminotransferase-like (Major domain)"/>
    <property type="match status" value="1"/>
</dbReference>
<accession>A0A926DHS8</accession>
<dbReference type="InterPro" id="IPR001085">
    <property type="entry name" value="Ser_HO-MeTrfase"/>
</dbReference>
<dbReference type="EMBL" id="JACRSS010000001">
    <property type="protein sequence ID" value="MBC8537524.1"/>
    <property type="molecule type" value="Genomic_DNA"/>
</dbReference>
<feature type="binding site" evidence="12">
    <location>
        <position position="120"/>
    </location>
    <ligand>
        <name>(6S)-5,6,7,8-tetrahydrofolate</name>
        <dbReference type="ChEBI" id="CHEBI:57453"/>
    </ligand>
</feature>
<evidence type="ECO:0000256" key="12">
    <source>
        <dbReference type="HAMAP-Rule" id="MF_00051"/>
    </source>
</evidence>
<evidence type="ECO:0000256" key="7">
    <source>
        <dbReference type="ARBA" id="ARBA00022563"/>
    </source>
</evidence>
<dbReference type="SUPFAM" id="SSF53383">
    <property type="entry name" value="PLP-dependent transferases"/>
    <property type="match status" value="1"/>
</dbReference>
<evidence type="ECO:0000256" key="13">
    <source>
        <dbReference type="PIRSR" id="PIRSR000412-50"/>
    </source>
</evidence>
<dbReference type="Pfam" id="PF00464">
    <property type="entry name" value="SHMT"/>
    <property type="match status" value="1"/>
</dbReference>
<dbReference type="GO" id="GO:0004372">
    <property type="term" value="F:glycine hydroxymethyltransferase activity"/>
    <property type="evidence" value="ECO:0007669"/>
    <property type="project" value="UniProtKB-UniRule"/>
</dbReference>
<feature type="binding site" evidence="12">
    <location>
        <begin position="124"/>
        <end position="126"/>
    </location>
    <ligand>
        <name>(6S)-5,6,7,8-tetrahydrofolate</name>
        <dbReference type="ChEBI" id="CHEBI:57453"/>
    </ligand>
</feature>
<reference evidence="15" key="1">
    <citation type="submission" date="2020-08" db="EMBL/GenBank/DDBJ databases">
        <title>Genome public.</title>
        <authorList>
            <person name="Liu C."/>
            <person name="Sun Q."/>
        </authorList>
    </citation>
    <scope>NUCLEOTIDE SEQUENCE</scope>
    <source>
        <strain evidence="15">NSJ-63</strain>
    </source>
</reference>
<protein>
    <recommendedName>
        <fullName evidence="12">Serine hydroxymethyltransferase</fullName>
        <shortName evidence="12">SHMT</shortName>
        <shortName evidence="12">Serine methylase</shortName>
        <ecNumber evidence="12">2.1.2.1</ecNumber>
    </recommendedName>
</protein>
<keyword evidence="9 12" id="KW-0808">Transferase</keyword>
<comment type="pathway">
    <text evidence="12">One-carbon metabolism; tetrahydrofolate interconversion.</text>
</comment>
<dbReference type="PANTHER" id="PTHR11680">
    <property type="entry name" value="SERINE HYDROXYMETHYLTRANSFERASE"/>
    <property type="match status" value="1"/>
</dbReference>
<feature type="binding site" evidence="12">
    <location>
        <begin position="352"/>
        <end position="354"/>
    </location>
    <ligand>
        <name>(6S)-5,6,7,8-tetrahydrofolate</name>
        <dbReference type="ChEBI" id="CHEBI:57453"/>
    </ligand>
</feature>
<evidence type="ECO:0000313" key="15">
    <source>
        <dbReference type="EMBL" id="MBC8537524.1"/>
    </source>
</evidence>
<dbReference type="PANTHER" id="PTHR11680:SF35">
    <property type="entry name" value="SERINE HYDROXYMETHYLTRANSFERASE 1"/>
    <property type="match status" value="1"/>
</dbReference>
<dbReference type="InterPro" id="IPR019798">
    <property type="entry name" value="Ser_HO-MeTrfase_PLP_BS"/>
</dbReference>
<keyword evidence="8 12" id="KW-0028">Amino-acid biosynthesis</keyword>
<keyword evidence="16" id="KW-1185">Reference proteome</keyword>
<feature type="site" description="Plays an important role in substrate specificity" evidence="12">
    <location>
        <position position="228"/>
    </location>
</feature>
<comment type="caution">
    <text evidence="15">The sequence shown here is derived from an EMBL/GenBank/DDBJ whole genome shotgun (WGS) entry which is preliminary data.</text>
</comment>
<organism evidence="15 16">
    <name type="scientific">Guopingia tenuis</name>
    <dbReference type="NCBI Taxonomy" id="2763656"/>
    <lineage>
        <taxon>Bacteria</taxon>
        <taxon>Bacillati</taxon>
        <taxon>Bacillota</taxon>
        <taxon>Clostridia</taxon>
        <taxon>Christensenellales</taxon>
        <taxon>Christensenellaceae</taxon>
        <taxon>Guopingia</taxon>
    </lineage>
</organism>
<proteinExistence type="inferred from homology"/>
<dbReference type="PROSITE" id="PS00096">
    <property type="entry name" value="SHMT"/>
    <property type="match status" value="1"/>
</dbReference>
<evidence type="ECO:0000256" key="4">
    <source>
        <dbReference type="ARBA" id="ARBA00006376"/>
    </source>
</evidence>
<dbReference type="GO" id="GO:0030170">
    <property type="term" value="F:pyridoxal phosphate binding"/>
    <property type="evidence" value="ECO:0007669"/>
    <property type="project" value="UniProtKB-UniRule"/>
</dbReference>
<evidence type="ECO:0000256" key="6">
    <source>
        <dbReference type="ARBA" id="ARBA00022490"/>
    </source>
</evidence>
<keyword evidence="10 12" id="KW-0663">Pyridoxal phosphate</keyword>
<evidence type="ECO:0000256" key="1">
    <source>
        <dbReference type="ARBA" id="ARBA00001528"/>
    </source>
</evidence>
<feature type="binding site" evidence="12">
    <location>
        <position position="243"/>
    </location>
    <ligand>
        <name>(6S)-5,6,7,8-tetrahydrofolate</name>
        <dbReference type="ChEBI" id="CHEBI:57453"/>
    </ligand>
</feature>
<dbReference type="NCBIfam" id="NF000586">
    <property type="entry name" value="PRK00011.1"/>
    <property type="match status" value="1"/>
</dbReference>
<sequence>MFDFPKVKATDPQVFEAMQQELNRQEGNIELIASENFVSEAVMQAMGSHLTNKYAEGYPGKRYYGGCQYVDIVEDLARERAKKLFGAEHANVQPHSGAQANTAVYFAMLNPGDTIMGMSLSHGGHLTHGSPVNISGKYFHFVSYGVDEKTEQIDYDAVEKLAEECKPKMIVAGASAYPRKIDFERLSQIAKKVGAYLMVDMAHIAGLIAAGLHQNPVPYADFVTTTTHKTLRGPRGGMILCKEEYAKQIDKAIFPGTQGGPLMHVIAAKAVCFQEALQPEFKEYQAQIIKNAAALAKSLMENDVRLVSGGTDNHLMLADVYSKGMTGKEAEALLDEAHITVNKNTIPTETLSPFVTSGIRIGTPAITTRGFKEEEAAKVGKWIAQIVTEGESAVEKVKTEVAELCAKFPLYKK</sequence>
<comment type="cofactor">
    <cofactor evidence="2 12 13">
        <name>pyridoxal 5'-phosphate</name>
        <dbReference type="ChEBI" id="CHEBI:597326"/>
    </cofactor>
</comment>
<feature type="modified residue" description="N6-(pyridoxal phosphate)lysine" evidence="12 13">
    <location>
        <position position="229"/>
    </location>
</feature>
<comment type="subcellular location">
    <subcellularLocation>
        <location evidence="3 12">Cytoplasm</location>
    </subcellularLocation>
</comment>
<evidence type="ECO:0000256" key="5">
    <source>
        <dbReference type="ARBA" id="ARBA00011738"/>
    </source>
</evidence>
<dbReference type="CDD" id="cd00378">
    <property type="entry name" value="SHMT"/>
    <property type="match status" value="1"/>
</dbReference>
<evidence type="ECO:0000256" key="11">
    <source>
        <dbReference type="ARBA" id="ARBA00054606"/>
    </source>
</evidence>
<dbReference type="GO" id="GO:0019264">
    <property type="term" value="P:glycine biosynthetic process from serine"/>
    <property type="evidence" value="ECO:0007669"/>
    <property type="project" value="UniProtKB-UniRule"/>
</dbReference>
<dbReference type="GO" id="GO:0005829">
    <property type="term" value="C:cytosol"/>
    <property type="evidence" value="ECO:0007669"/>
    <property type="project" value="TreeGrafter"/>
</dbReference>
<evidence type="ECO:0000256" key="9">
    <source>
        <dbReference type="ARBA" id="ARBA00022679"/>
    </source>
</evidence>
<dbReference type="InterPro" id="IPR015422">
    <property type="entry name" value="PyrdxlP-dep_Trfase_small"/>
</dbReference>
<dbReference type="Proteomes" id="UP000617951">
    <property type="component" value="Unassembled WGS sequence"/>
</dbReference>
<evidence type="ECO:0000313" key="16">
    <source>
        <dbReference type="Proteomes" id="UP000617951"/>
    </source>
</evidence>
<dbReference type="FunFam" id="3.90.1150.10:FF:000003">
    <property type="entry name" value="Serine hydroxymethyltransferase"/>
    <property type="match status" value="1"/>
</dbReference>
<comment type="subunit">
    <text evidence="5 12">Homodimer.</text>
</comment>
<comment type="catalytic activity">
    <reaction evidence="1 12">
        <text>(6R)-5,10-methylene-5,6,7,8-tetrahydrofolate + glycine + H2O = (6S)-5,6,7,8-tetrahydrofolate + L-serine</text>
        <dbReference type="Rhea" id="RHEA:15481"/>
        <dbReference type="ChEBI" id="CHEBI:15377"/>
        <dbReference type="ChEBI" id="CHEBI:15636"/>
        <dbReference type="ChEBI" id="CHEBI:33384"/>
        <dbReference type="ChEBI" id="CHEBI:57305"/>
        <dbReference type="ChEBI" id="CHEBI:57453"/>
        <dbReference type="EC" id="2.1.2.1"/>
    </reaction>
</comment>
<dbReference type="InterPro" id="IPR049943">
    <property type="entry name" value="Ser_HO-MeTrfase-like"/>
</dbReference>
<comment type="similarity">
    <text evidence="4 12">Belongs to the SHMT family.</text>
</comment>
<evidence type="ECO:0000259" key="14">
    <source>
        <dbReference type="Pfam" id="PF00464"/>
    </source>
</evidence>
<dbReference type="EC" id="2.1.2.1" evidence="12"/>
<keyword evidence="7 12" id="KW-0554">One-carbon metabolism</keyword>
<dbReference type="HAMAP" id="MF_00051">
    <property type="entry name" value="SHMT"/>
    <property type="match status" value="1"/>
</dbReference>
<dbReference type="InterPro" id="IPR015424">
    <property type="entry name" value="PyrdxlP-dep_Trfase"/>
</dbReference>
<evidence type="ECO:0000256" key="10">
    <source>
        <dbReference type="ARBA" id="ARBA00022898"/>
    </source>
</evidence>
<keyword evidence="6 12" id="KW-0963">Cytoplasm</keyword>
<name>A0A926DHS8_9FIRM</name>
<gene>
    <name evidence="12" type="primary">glyA</name>
    <name evidence="15" type="ORF">H8693_01065</name>
</gene>
<dbReference type="AlphaFoldDB" id="A0A926DHS8"/>
<evidence type="ECO:0000256" key="8">
    <source>
        <dbReference type="ARBA" id="ARBA00022605"/>
    </source>
</evidence>
<dbReference type="Gene3D" id="3.90.1150.10">
    <property type="entry name" value="Aspartate Aminotransferase, domain 1"/>
    <property type="match status" value="1"/>
</dbReference>
<dbReference type="InterPro" id="IPR015421">
    <property type="entry name" value="PyrdxlP-dep_Trfase_major"/>
</dbReference>
<evidence type="ECO:0000256" key="3">
    <source>
        <dbReference type="ARBA" id="ARBA00004496"/>
    </source>
</evidence>
<dbReference type="InterPro" id="IPR039429">
    <property type="entry name" value="SHMT-like_dom"/>
</dbReference>
<evidence type="ECO:0000256" key="2">
    <source>
        <dbReference type="ARBA" id="ARBA00001933"/>
    </source>
</evidence>